<dbReference type="Proteomes" id="UP001348817">
    <property type="component" value="Chromosome"/>
</dbReference>
<reference evidence="2 3" key="1">
    <citation type="submission" date="2021-12" db="EMBL/GenBank/DDBJ databases">
        <title>Genome sequencing of bacteria with rrn-lacking chromosome and rrn-plasmid.</title>
        <authorList>
            <person name="Anda M."/>
            <person name="Iwasaki W."/>
        </authorList>
    </citation>
    <scope>NUCLEOTIDE SEQUENCE [LARGE SCALE GENOMIC DNA]</scope>
    <source>
        <strain evidence="2 3">DSM 100852</strain>
    </source>
</reference>
<dbReference type="RefSeq" id="WP_338391328.1">
    <property type="nucleotide sequence ID" value="NZ_AP025314.1"/>
</dbReference>
<gene>
    <name evidence="2" type="primary">pabB</name>
    <name evidence="2" type="ORF">FUAX_21650</name>
</gene>
<dbReference type="SUPFAM" id="SSF56322">
    <property type="entry name" value="ADC synthase"/>
    <property type="match status" value="1"/>
</dbReference>
<dbReference type="Pfam" id="PF00425">
    <property type="entry name" value="Chorismate_bind"/>
    <property type="match status" value="1"/>
</dbReference>
<evidence type="ECO:0000313" key="2">
    <source>
        <dbReference type="EMBL" id="BDD09733.1"/>
    </source>
</evidence>
<dbReference type="PANTHER" id="PTHR11236">
    <property type="entry name" value="AMINOBENZOATE/ANTHRANILATE SYNTHASE"/>
    <property type="match status" value="1"/>
</dbReference>
<feature type="domain" description="Chorismate-utilising enzyme C-terminal" evidence="1">
    <location>
        <begin position="159"/>
        <end position="415"/>
    </location>
</feature>
<sequence>MDKARKKQHFDTSLDIRQLLSWANGYAHVAYLNPNSIDYPHGPFPHLLAVGANDIITSGTSPFFEKTKSGIENSKEWWFGYFGYDLKNEIENLYSQNPSFIDFPEGMFFCPETLITFTENGLEISSFRAPKEIFEEIKKTTATAEKELSCGVLLPRFSKKEYLETVKKLQDHIVEGDIYEINLCQEFTATGNVQNPVNFYLKLNEKSPAPFSAWLKIGKKHLLCASPERFIKKKGDKLISQPIKGTIRRGEDDKEDQELKSLLFNDPKERAENLMIVDLVRNDLARSSVYGSVVPEEIFGIYGFRQVNQMISTVTSQLRPGFSPIEAIRNAFPMGSMTGAPKIRMMELAEHYEKSKRGLYSGAVGFFDPEMDFDFNVVIRSIFLDEKSGRLSFQVGGAITIDSIPEKEYEECMLKASAILSVLGISN</sequence>
<dbReference type="GO" id="GO:0008153">
    <property type="term" value="P:4-aminobenzoate biosynthetic process"/>
    <property type="evidence" value="ECO:0007669"/>
    <property type="project" value="TreeGrafter"/>
</dbReference>
<dbReference type="EMBL" id="AP025314">
    <property type="protein sequence ID" value="BDD09733.1"/>
    <property type="molecule type" value="Genomic_DNA"/>
</dbReference>
<dbReference type="KEGG" id="fax:FUAX_21650"/>
<dbReference type="GO" id="GO:0000162">
    <property type="term" value="P:L-tryptophan biosynthetic process"/>
    <property type="evidence" value="ECO:0007669"/>
    <property type="project" value="TreeGrafter"/>
</dbReference>
<dbReference type="PRINTS" id="PR00095">
    <property type="entry name" value="ANTSNTHASEI"/>
</dbReference>
<keyword evidence="3" id="KW-1185">Reference proteome</keyword>
<dbReference type="GO" id="GO:0005737">
    <property type="term" value="C:cytoplasm"/>
    <property type="evidence" value="ECO:0007669"/>
    <property type="project" value="TreeGrafter"/>
</dbReference>
<evidence type="ECO:0000259" key="1">
    <source>
        <dbReference type="Pfam" id="PF00425"/>
    </source>
</evidence>
<dbReference type="Gene3D" id="3.60.120.10">
    <property type="entry name" value="Anthranilate synthase"/>
    <property type="match status" value="1"/>
</dbReference>
<organism evidence="2 3">
    <name type="scientific">Fulvitalea axinellae</name>
    <dbReference type="NCBI Taxonomy" id="1182444"/>
    <lineage>
        <taxon>Bacteria</taxon>
        <taxon>Pseudomonadati</taxon>
        <taxon>Bacteroidota</taxon>
        <taxon>Cytophagia</taxon>
        <taxon>Cytophagales</taxon>
        <taxon>Persicobacteraceae</taxon>
        <taxon>Fulvitalea</taxon>
    </lineage>
</organism>
<dbReference type="GO" id="GO:0046820">
    <property type="term" value="F:4-amino-4-deoxychorismate synthase activity"/>
    <property type="evidence" value="ECO:0007669"/>
    <property type="project" value="TreeGrafter"/>
</dbReference>
<dbReference type="InterPro" id="IPR005801">
    <property type="entry name" value="ADC_synthase"/>
</dbReference>
<proteinExistence type="predicted"/>
<protein>
    <submittedName>
        <fullName evidence="2">Para-aminobenzoate synthase</fullName>
    </submittedName>
</protein>
<evidence type="ECO:0000313" key="3">
    <source>
        <dbReference type="Proteomes" id="UP001348817"/>
    </source>
</evidence>
<dbReference type="PANTHER" id="PTHR11236:SF18">
    <property type="entry name" value="AMINODEOXYCHORISMATE SYNTHASE"/>
    <property type="match status" value="1"/>
</dbReference>
<accession>A0AAU9CI57</accession>
<name>A0AAU9CI57_9BACT</name>
<dbReference type="InterPro" id="IPR019999">
    <property type="entry name" value="Anth_synth_I-like"/>
</dbReference>
<dbReference type="InterPro" id="IPR015890">
    <property type="entry name" value="Chorismate_C"/>
</dbReference>
<dbReference type="AlphaFoldDB" id="A0AAU9CI57"/>